<evidence type="ECO:0000256" key="4">
    <source>
        <dbReference type="PROSITE-ProRule" id="PRU00236"/>
    </source>
</evidence>
<dbReference type="GO" id="GO:0070403">
    <property type="term" value="F:NAD+ binding"/>
    <property type="evidence" value="ECO:0007669"/>
    <property type="project" value="InterPro"/>
</dbReference>
<dbReference type="InterPro" id="IPR026591">
    <property type="entry name" value="Sirtuin_cat_small_dom_sf"/>
</dbReference>
<dbReference type="Proteomes" id="UP001156666">
    <property type="component" value="Unassembled WGS sequence"/>
</dbReference>
<reference evidence="6" key="2">
    <citation type="submission" date="2023-01" db="EMBL/GenBank/DDBJ databases">
        <title>Draft genome sequence of Portibacter lacus strain NBRC 108769.</title>
        <authorList>
            <person name="Sun Q."/>
            <person name="Mori K."/>
        </authorList>
    </citation>
    <scope>NUCLEOTIDE SEQUENCE</scope>
    <source>
        <strain evidence="6">NBRC 108769</strain>
    </source>
</reference>
<dbReference type="SUPFAM" id="SSF52467">
    <property type="entry name" value="DHS-like NAD/FAD-binding domain"/>
    <property type="match status" value="1"/>
</dbReference>
<evidence type="ECO:0000313" key="6">
    <source>
        <dbReference type="EMBL" id="GLR16471.1"/>
    </source>
</evidence>
<organism evidence="6 7">
    <name type="scientific">Portibacter lacus</name>
    <dbReference type="NCBI Taxonomy" id="1099794"/>
    <lineage>
        <taxon>Bacteria</taxon>
        <taxon>Pseudomonadati</taxon>
        <taxon>Bacteroidota</taxon>
        <taxon>Saprospiria</taxon>
        <taxon>Saprospirales</taxon>
        <taxon>Haliscomenobacteraceae</taxon>
        <taxon>Portibacter</taxon>
    </lineage>
</organism>
<dbReference type="InterPro" id="IPR050134">
    <property type="entry name" value="NAD-dep_sirtuin_deacylases"/>
</dbReference>
<dbReference type="PANTHER" id="PTHR11085:SF4">
    <property type="entry name" value="NAD-DEPENDENT PROTEIN DEACYLASE"/>
    <property type="match status" value="1"/>
</dbReference>
<dbReference type="AlphaFoldDB" id="A0AA37SLK2"/>
<proteinExistence type="predicted"/>
<name>A0AA37SLK2_9BACT</name>
<comment type="caution">
    <text evidence="4">Lacks conserved residue(s) required for the propagation of feature annotation.</text>
</comment>
<dbReference type="Gene3D" id="3.40.50.1220">
    <property type="entry name" value="TPP-binding domain"/>
    <property type="match status" value="1"/>
</dbReference>
<dbReference type="Gene3D" id="3.30.1600.10">
    <property type="entry name" value="SIR2/SIRT2 'Small Domain"/>
    <property type="match status" value="1"/>
</dbReference>
<evidence type="ECO:0000259" key="5">
    <source>
        <dbReference type="PROSITE" id="PS50305"/>
    </source>
</evidence>
<dbReference type="PANTHER" id="PTHR11085">
    <property type="entry name" value="NAD-DEPENDENT PROTEIN DEACYLASE SIRTUIN-5, MITOCHONDRIAL-RELATED"/>
    <property type="match status" value="1"/>
</dbReference>
<dbReference type="InterPro" id="IPR003000">
    <property type="entry name" value="Sirtuin"/>
</dbReference>
<dbReference type="InterPro" id="IPR026590">
    <property type="entry name" value="Ssirtuin_cat_dom"/>
</dbReference>
<protein>
    <recommendedName>
        <fullName evidence="1">protein acetyllysine N-acetyltransferase</fullName>
        <ecNumber evidence="1">2.3.1.286</ecNumber>
    </recommendedName>
</protein>
<keyword evidence="7" id="KW-1185">Reference proteome</keyword>
<comment type="caution">
    <text evidence="6">The sequence shown here is derived from an EMBL/GenBank/DDBJ whole genome shotgun (WGS) entry which is preliminary data.</text>
</comment>
<gene>
    <name evidence="6" type="primary">npdA</name>
    <name evidence="6" type="ORF">GCM10007940_10860</name>
</gene>
<keyword evidence="3" id="KW-0520">NAD</keyword>
<evidence type="ECO:0000256" key="2">
    <source>
        <dbReference type="ARBA" id="ARBA00022679"/>
    </source>
</evidence>
<evidence type="ECO:0000313" key="7">
    <source>
        <dbReference type="Proteomes" id="UP001156666"/>
    </source>
</evidence>
<evidence type="ECO:0000256" key="1">
    <source>
        <dbReference type="ARBA" id="ARBA00012928"/>
    </source>
</evidence>
<accession>A0AA37SLK2</accession>
<dbReference type="GO" id="GO:0017136">
    <property type="term" value="F:histone deacetylase activity, NAD-dependent"/>
    <property type="evidence" value="ECO:0007669"/>
    <property type="project" value="TreeGrafter"/>
</dbReference>
<dbReference type="PROSITE" id="PS50305">
    <property type="entry name" value="SIRTUIN"/>
    <property type="match status" value="1"/>
</dbReference>
<dbReference type="Pfam" id="PF02146">
    <property type="entry name" value="SIR2"/>
    <property type="match status" value="1"/>
</dbReference>
<reference evidence="6" key="1">
    <citation type="journal article" date="2014" name="Int. J. Syst. Evol. Microbiol.">
        <title>Complete genome sequence of Corynebacterium casei LMG S-19264T (=DSM 44701T), isolated from a smear-ripened cheese.</title>
        <authorList>
            <consortium name="US DOE Joint Genome Institute (JGI-PGF)"/>
            <person name="Walter F."/>
            <person name="Albersmeier A."/>
            <person name="Kalinowski J."/>
            <person name="Ruckert C."/>
        </authorList>
    </citation>
    <scope>NUCLEOTIDE SEQUENCE</scope>
    <source>
        <strain evidence="6">NBRC 108769</strain>
    </source>
</reference>
<sequence length="231" mass="25892">MANKKLSIISGAGISVASGLKTFRGEDGLWEGYDIMKVASIEGWYDDPALVLDFYNKRRSQLKSVEPNEAHKLCAKLEENFDVTVVTQNVDNLHERGGSTDIIHLHGELNKIRSSKNKKHTVHFEGIQKLGDLCPDGSQMRPDIVWFGEEVPLLDKAAEIVQVSEVIIIVGTSMQVYPAAGLISYAPEHAEIYYIDPDPQMNFELSRLKNLRVIQKTAVEGMEIVYQHLVK</sequence>
<dbReference type="InterPro" id="IPR029035">
    <property type="entry name" value="DHS-like_NAD/FAD-binding_dom"/>
</dbReference>
<keyword evidence="2" id="KW-0808">Transferase</keyword>
<evidence type="ECO:0000256" key="3">
    <source>
        <dbReference type="ARBA" id="ARBA00023027"/>
    </source>
</evidence>
<dbReference type="EMBL" id="BSOH01000005">
    <property type="protein sequence ID" value="GLR16471.1"/>
    <property type="molecule type" value="Genomic_DNA"/>
</dbReference>
<dbReference type="RefSeq" id="WP_235293274.1">
    <property type="nucleotide sequence ID" value="NZ_BSOH01000005.1"/>
</dbReference>
<dbReference type="EC" id="2.3.1.286" evidence="1"/>
<feature type="domain" description="Deacetylase sirtuin-type" evidence="5">
    <location>
        <begin position="1"/>
        <end position="231"/>
    </location>
</feature>